<feature type="region of interest" description="Disordered" evidence="1">
    <location>
        <begin position="271"/>
        <end position="294"/>
    </location>
</feature>
<evidence type="ECO:0000313" key="3">
    <source>
        <dbReference type="Proteomes" id="UP001189429"/>
    </source>
</evidence>
<reference evidence="2" key="1">
    <citation type="submission" date="2023-10" db="EMBL/GenBank/DDBJ databases">
        <authorList>
            <person name="Chen Y."/>
            <person name="Shah S."/>
            <person name="Dougan E. K."/>
            <person name="Thang M."/>
            <person name="Chan C."/>
        </authorList>
    </citation>
    <scope>NUCLEOTIDE SEQUENCE [LARGE SCALE GENOMIC DNA]</scope>
</reference>
<keyword evidence="3" id="KW-1185">Reference proteome</keyword>
<evidence type="ECO:0000313" key="2">
    <source>
        <dbReference type="EMBL" id="CAK0814031.1"/>
    </source>
</evidence>
<evidence type="ECO:0000256" key="1">
    <source>
        <dbReference type="SAM" id="MobiDB-lite"/>
    </source>
</evidence>
<comment type="caution">
    <text evidence="2">The sequence shown here is derived from an EMBL/GenBank/DDBJ whole genome shotgun (WGS) entry which is preliminary data.</text>
</comment>
<accession>A0ABN9R5G4</accession>
<proteinExistence type="predicted"/>
<organism evidence="2 3">
    <name type="scientific">Prorocentrum cordatum</name>
    <dbReference type="NCBI Taxonomy" id="2364126"/>
    <lineage>
        <taxon>Eukaryota</taxon>
        <taxon>Sar</taxon>
        <taxon>Alveolata</taxon>
        <taxon>Dinophyceae</taxon>
        <taxon>Prorocentrales</taxon>
        <taxon>Prorocentraceae</taxon>
        <taxon>Prorocentrum</taxon>
    </lineage>
</organism>
<feature type="region of interest" description="Disordered" evidence="1">
    <location>
        <begin position="1"/>
        <end position="142"/>
    </location>
</feature>
<dbReference type="Proteomes" id="UP001189429">
    <property type="component" value="Unassembled WGS sequence"/>
</dbReference>
<gene>
    <name evidence="2" type="ORF">PCOR1329_LOCUS17736</name>
</gene>
<name>A0ABN9R5G4_9DINO</name>
<dbReference type="EMBL" id="CAUYUJ010005535">
    <property type="protein sequence ID" value="CAK0814031.1"/>
    <property type="molecule type" value="Genomic_DNA"/>
</dbReference>
<feature type="compositionally biased region" description="Gly residues" evidence="1">
    <location>
        <begin position="64"/>
        <end position="77"/>
    </location>
</feature>
<sequence>MSGPIGAGPIGAAPTSRNPIGAPFGRKTSWGVGGPGGGYAGGPATGNGQDAGDRRRSQWDEGSPGAGGRASSPGGGQRRSQWDTRRDDRRDERRDERHEERRDERGGGAAGSRDPGAQPAAAAERHQRAQSLPASENPGSSGLIARTIQAGAAADFKYNVSEHEPAVGDVHKGQIDLAVFMAAALRPMDGARAVAPAGELKVNFLAQHRAIGAMAIVKTFFPESLAPVSDTRSACAGEGKACVRRPGPWKVKKPLRRIMGRITGTLVARASLKPRSKQAGGRGDDSSWKRFLTS</sequence>
<protein>
    <submittedName>
        <fullName evidence="2">Uncharacterized protein</fullName>
    </submittedName>
</protein>
<feature type="compositionally biased region" description="Polar residues" evidence="1">
    <location>
        <begin position="129"/>
        <end position="140"/>
    </location>
</feature>
<feature type="compositionally biased region" description="Gly residues" evidence="1">
    <location>
        <begin position="31"/>
        <end position="45"/>
    </location>
</feature>
<feature type="compositionally biased region" description="Basic and acidic residues" evidence="1">
    <location>
        <begin position="80"/>
        <end position="106"/>
    </location>
</feature>